<evidence type="ECO:0000313" key="2">
    <source>
        <dbReference type="EMBL" id="KIM61333.1"/>
    </source>
</evidence>
<gene>
    <name evidence="2" type="ORF">SCLCIDRAFT_25959</name>
</gene>
<dbReference type="HOGENOM" id="CLU_2198553_0_0_1"/>
<protein>
    <submittedName>
        <fullName evidence="2">Uncharacterized protein</fullName>
    </submittedName>
</protein>
<sequence>MPIEVLGRTLAFGKVKSGEKAIAPSIEGEGVDGSDGDRNRDDVDGDGTASGSNADSMRVNSVWLAGEAGHPSDIQPACTETLGIDSDADISKPYLKTSIEWKQAETLT</sequence>
<reference evidence="2 3" key="1">
    <citation type="submission" date="2014-04" db="EMBL/GenBank/DDBJ databases">
        <authorList>
            <consortium name="DOE Joint Genome Institute"/>
            <person name="Kuo A."/>
            <person name="Kohler A."/>
            <person name="Nagy L.G."/>
            <person name="Floudas D."/>
            <person name="Copeland A."/>
            <person name="Barry K.W."/>
            <person name="Cichocki N."/>
            <person name="Veneault-Fourrey C."/>
            <person name="LaButti K."/>
            <person name="Lindquist E.A."/>
            <person name="Lipzen A."/>
            <person name="Lundell T."/>
            <person name="Morin E."/>
            <person name="Murat C."/>
            <person name="Sun H."/>
            <person name="Tunlid A."/>
            <person name="Henrissat B."/>
            <person name="Grigoriev I.V."/>
            <person name="Hibbett D.S."/>
            <person name="Martin F."/>
            <person name="Nordberg H.P."/>
            <person name="Cantor M.N."/>
            <person name="Hua S.X."/>
        </authorList>
    </citation>
    <scope>NUCLEOTIDE SEQUENCE [LARGE SCALE GENOMIC DNA]</scope>
    <source>
        <strain evidence="2 3">Foug A</strain>
    </source>
</reference>
<evidence type="ECO:0000313" key="3">
    <source>
        <dbReference type="Proteomes" id="UP000053989"/>
    </source>
</evidence>
<name>A0A0C2ZI75_9AGAM</name>
<organism evidence="2 3">
    <name type="scientific">Scleroderma citrinum Foug A</name>
    <dbReference type="NCBI Taxonomy" id="1036808"/>
    <lineage>
        <taxon>Eukaryota</taxon>
        <taxon>Fungi</taxon>
        <taxon>Dikarya</taxon>
        <taxon>Basidiomycota</taxon>
        <taxon>Agaricomycotina</taxon>
        <taxon>Agaricomycetes</taxon>
        <taxon>Agaricomycetidae</taxon>
        <taxon>Boletales</taxon>
        <taxon>Sclerodermatineae</taxon>
        <taxon>Sclerodermataceae</taxon>
        <taxon>Scleroderma</taxon>
    </lineage>
</organism>
<feature type="compositionally biased region" description="Polar residues" evidence="1">
    <location>
        <begin position="49"/>
        <end position="58"/>
    </location>
</feature>
<dbReference type="EMBL" id="KN822053">
    <property type="protein sequence ID" value="KIM61333.1"/>
    <property type="molecule type" value="Genomic_DNA"/>
</dbReference>
<proteinExistence type="predicted"/>
<reference evidence="3" key="2">
    <citation type="submission" date="2015-01" db="EMBL/GenBank/DDBJ databases">
        <title>Evolutionary Origins and Diversification of the Mycorrhizal Mutualists.</title>
        <authorList>
            <consortium name="DOE Joint Genome Institute"/>
            <consortium name="Mycorrhizal Genomics Consortium"/>
            <person name="Kohler A."/>
            <person name="Kuo A."/>
            <person name="Nagy L.G."/>
            <person name="Floudas D."/>
            <person name="Copeland A."/>
            <person name="Barry K.W."/>
            <person name="Cichocki N."/>
            <person name="Veneault-Fourrey C."/>
            <person name="LaButti K."/>
            <person name="Lindquist E.A."/>
            <person name="Lipzen A."/>
            <person name="Lundell T."/>
            <person name="Morin E."/>
            <person name="Murat C."/>
            <person name="Riley R."/>
            <person name="Ohm R."/>
            <person name="Sun H."/>
            <person name="Tunlid A."/>
            <person name="Henrissat B."/>
            <person name="Grigoriev I.V."/>
            <person name="Hibbett D.S."/>
            <person name="Martin F."/>
        </authorList>
    </citation>
    <scope>NUCLEOTIDE SEQUENCE [LARGE SCALE GENOMIC DNA]</scope>
    <source>
        <strain evidence="3">Foug A</strain>
    </source>
</reference>
<dbReference type="AlphaFoldDB" id="A0A0C2ZI75"/>
<evidence type="ECO:0000256" key="1">
    <source>
        <dbReference type="SAM" id="MobiDB-lite"/>
    </source>
</evidence>
<dbReference type="InParanoid" id="A0A0C2ZI75"/>
<accession>A0A0C2ZI75</accession>
<feature type="region of interest" description="Disordered" evidence="1">
    <location>
        <begin position="23"/>
        <end position="58"/>
    </location>
</feature>
<dbReference type="Proteomes" id="UP000053989">
    <property type="component" value="Unassembled WGS sequence"/>
</dbReference>
<keyword evidence="3" id="KW-1185">Reference proteome</keyword>